<gene>
    <name evidence="1" type="ORF">OWV82_000075</name>
</gene>
<keyword evidence="2" id="KW-1185">Reference proteome</keyword>
<name>A0ACC1YTT6_MELAZ</name>
<evidence type="ECO:0000313" key="2">
    <source>
        <dbReference type="Proteomes" id="UP001164539"/>
    </source>
</evidence>
<evidence type="ECO:0000313" key="1">
    <source>
        <dbReference type="EMBL" id="KAJ4726881.1"/>
    </source>
</evidence>
<sequence>MSCWRLRLPPAKKAWKSFTSKLQRKLLRNLQYNSKAIKKPKTHRLHTTDIPANSATTGAAISVSPSPFLQQRKTRLLQPPKPNRAFRLRYRGRYYRYPFKKKAALAPAPVYIDRLFKEPAAAAEIVAKCPVPIAKNVKQDQDQARAPGAGGTSNNNNKEENACSSAADEMWESLALASPQMNGIDQRAEDFIQKFRDEMDRQEMMARRL</sequence>
<dbReference type="Proteomes" id="UP001164539">
    <property type="component" value="Chromosome 1"/>
</dbReference>
<organism evidence="1 2">
    <name type="scientific">Melia azedarach</name>
    <name type="common">Chinaberry tree</name>
    <dbReference type="NCBI Taxonomy" id="155640"/>
    <lineage>
        <taxon>Eukaryota</taxon>
        <taxon>Viridiplantae</taxon>
        <taxon>Streptophyta</taxon>
        <taxon>Embryophyta</taxon>
        <taxon>Tracheophyta</taxon>
        <taxon>Spermatophyta</taxon>
        <taxon>Magnoliopsida</taxon>
        <taxon>eudicotyledons</taxon>
        <taxon>Gunneridae</taxon>
        <taxon>Pentapetalae</taxon>
        <taxon>rosids</taxon>
        <taxon>malvids</taxon>
        <taxon>Sapindales</taxon>
        <taxon>Meliaceae</taxon>
        <taxon>Melia</taxon>
    </lineage>
</organism>
<reference evidence="1 2" key="1">
    <citation type="journal article" date="2023" name="Science">
        <title>Complex scaffold remodeling in plant triterpene biosynthesis.</title>
        <authorList>
            <person name="De La Pena R."/>
            <person name="Hodgson H."/>
            <person name="Liu J.C."/>
            <person name="Stephenson M.J."/>
            <person name="Martin A.C."/>
            <person name="Owen C."/>
            <person name="Harkess A."/>
            <person name="Leebens-Mack J."/>
            <person name="Jimenez L.E."/>
            <person name="Osbourn A."/>
            <person name="Sattely E.S."/>
        </authorList>
    </citation>
    <scope>NUCLEOTIDE SEQUENCE [LARGE SCALE GENOMIC DNA]</scope>
    <source>
        <strain evidence="2">cv. JPN11</strain>
        <tissue evidence="1">Leaf</tissue>
    </source>
</reference>
<comment type="caution">
    <text evidence="1">The sequence shown here is derived from an EMBL/GenBank/DDBJ whole genome shotgun (WGS) entry which is preliminary data.</text>
</comment>
<protein>
    <submittedName>
        <fullName evidence="1">DUF761 domain-containing protein</fullName>
    </submittedName>
</protein>
<accession>A0ACC1YTT6</accession>
<proteinExistence type="predicted"/>
<dbReference type="EMBL" id="CM051394">
    <property type="protein sequence ID" value="KAJ4726881.1"/>
    <property type="molecule type" value="Genomic_DNA"/>
</dbReference>